<dbReference type="Pfam" id="PF04143">
    <property type="entry name" value="Sulf_transp"/>
    <property type="match status" value="1"/>
</dbReference>
<dbReference type="PANTHER" id="PTHR30574">
    <property type="entry name" value="INNER MEMBRANE PROTEIN YEDE"/>
    <property type="match status" value="1"/>
</dbReference>
<keyword evidence="5 9" id="KW-0812">Transmembrane</keyword>
<keyword evidence="2" id="KW-0813">Transport</keyword>
<dbReference type="HOGENOM" id="CLU_041737_1_1_9"/>
<dbReference type="KEGG" id="dor:Desor_3579"/>
<sequence length="176" mass="19030">MGFNKVMKEKTWSPWSAGVMLGITAVGSYALVGKTIGSSGGLENIDSILLNVFGSSWANLMYFKYQMPPVLSFQILLFVGMILGALTSSLWSKDFKIRMMPDQQWTQTFGPSKLKRWLMIFIGGMIIEFAAGIAGGCTSGLAISGTMQLSPAGLIFIAGLFVSGIITTKLLYGRGY</sequence>
<keyword evidence="6 9" id="KW-1133">Transmembrane helix</keyword>
<protein>
    <submittedName>
        <fullName evidence="10">YeeE/YedE family protein (DUF395)</fullName>
    </submittedName>
</protein>
<dbReference type="EMBL" id="CP003108">
    <property type="protein sequence ID" value="AET69060.1"/>
    <property type="molecule type" value="Genomic_DNA"/>
</dbReference>
<feature type="transmembrane region" description="Helical" evidence="9">
    <location>
        <begin position="117"/>
        <end position="143"/>
    </location>
</feature>
<keyword evidence="7 9" id="KW-0472">Membrane</keyword>
<feature type="transmembrane region" description="Helical" evidence="9">
    <location>
        <begin position="71"/>
        <end position="91"/>
    </location>
</feature>
<organism evidence="10 11">
    <name type="scientific">Desulfosporosinus orientis (strain ATCC 19365 / DSM 765 / NCIMB 8382 / VKM B-1628 / Singapore I)</name>
    <name type="common">Desulfotomaculum orientis</name>
    <dbReference type="NCBI Taxonomy" id="768706"/>
    <lineage>
        <taxon>Bacteria</taxon>
        <taxon>Bacillati</taxon>
        <taxon>Bacillota</taxon>
        <taxon>Clostridia</taxon>
        <taxon>Eubacteriales</taxon>
        <taxon>Desulfitobacteriaceae</taxon>
        <taxon>Desulfosporosinus</taxon>
    </lineage>
</organism>
<feature type="transmembrane region" description="Helical" evidence="9">
    <location>
        <begin position="149"/>
        <end position="172"/>
    </location>
</feature>
<evidence type="ECO:0000256" key="3">
    <source>
        <dbReference type="ARBA" id="ARBA00022475"/>
    </source>
</evidence>
<dbReference type="OrthoDB" id="9814020at2"/>
<dbReference type="RefSeq" id="WP_014185868.1">
    <property type="nucleotide sequence ID" value="NC_016584.1"/>
</dbReference>
<dbReference type="GO" id="GO:0005886">
    <property type="term" value="C:plasma membrane"/>
    <property type="evidence" value="ECO:0007669"/>
    <property type="project" value="UniProtKB-SubCell"/>
</dbReference>
<evidence type="ECO:0000256" key="7">
    <source>
        <dbReference type="ARBA" id="ARBA00023136"/>
    </source>
</evidence>
<evidence type="ECO:0000256" key="8">
    <source>
        <dbReference type="ARBA" id="ARBA00035655"/>
    </source>
</evidence>
<evidence type="ECO:0000256" key="2">
    <source>
        <dbReference type="ARBA" id="ARBA00022448"/>
    </source>
</evidence>
<dbReference type="STRING" id="768706.Desor_3579"/>
<evidence type="ECO:0000256" key="4">
    <source>
        <dbReference type="ARBA" id="ARBA00022519"/>
    </source>
</evidence>
<keyword evidence="3" id="KW-1003">Cell membrane</keyword>
<dbReference type="PATRIC" id="fig|768706.3.peg.3609"/>
<name>G7WII6_DESOD</name>
<feature type="transmembrane region" description="Helical" evidence="9">
    <location>
        <begin position="12"/>
        <end position="32"/>
    </location>
</feature>
<dbReference type="Proteomes" id="UP000006346">
    <property type="component" value="Chromosome"/>
</dbReference>
<dbReference type="AlphaFoldDB" id="G7WII6"/>
<keyword evidence="11" id="KW-1185">Reference proteome</keyword>
<evidence type="ECO:0000256" key="5">
    <source>
        <dbReference type="ARBA" id="ARBA00022692"/>
    </source>
</evidence>
<evidence type="ECO:0000313" key="10">
    <source>
        <dbReference type="EMBL" id="AET69060.1"/>
    </source>
</evidence>
<evidence type="ECO:0000256" key="6">
    <source>
        <dbReference type="ARBA" id="ARBA00022989"/>
    </source>
</evidence>
<evidence type="ECO:0000256" key="9">
    <source>
        <dbReference type="SAM" id="Phobius"/>
    </source>
</evidence>
<accession>G7WII6</accession>
<evidence type="ECO:0000313" key="11">
    <source>
        <dbReference type="Proteomes" id="UP000006346"/>
    </source>
</evidence>
<dbReference type="PANTHER" id="PTHR30574:SF1">
    <property type="entry name" value="SULPHUR TRANSPORT DOMAIN-CONTAINING PROTEIN"/>
    <property type="match status" value="1"/>
</dbReference>
<keyword evidence="4" id="KW-0997">Cell inner membrane</keyword>
<evidence type="ECO:0000256" key="1">
    <source>
        <dbReference type="ARBA" id="ARBA00004429"/>
    </source>
</evidence>
<gene>
    <name evidence="10" type="ordered locus">Desor_3579</name>
</gene>
<comment type="subcellular location">
    <subcellularLocation>
        <location evidence="1">Cell inner membrane</location>
        <topology evidence="1">Multi-pass membrane protein</topology>
    </subcellularLocation>
</comment>
<comment type="similarity">
    <text evidence="8">Belongs to the TsuA/YedE (TC 9.B.102) family.</text>
</comment>
<reference evidence="10 11" key="2">
    <citation type="journal article" date="2012" name="J. Bacteriol.">
        <title>Complete genome sequences of Desulfosporosinus orientis DSM765T, Desulfosporosinus youngiae DSM17734T, Desulfosporosinus meridiei DSM13257T, and Desulfosporosinus acidiphilus DSM22704T.</title>
        <authorList>
            <person name="Pester M."/>
            <person name="Brambilla E."/>
            <person name="Alazard D."/>
            <person name="Rattei T."/>
            <person name="Weinmaier T."/>
            <person name="Han J."/>
            <person name="Lucas S."/>
            <person name="Lapidus A."/>
            <person name="Cheng J.F."/>
            <person name="Goodwin L."/>
            <person name="Pitluck S."/>
            <person name="Peters L."/>
            <person name="Ovchinnikova G."/>
            <person name="Teshima H."/>
            <person name="Detter J.C."/>
            <person name="Han C.S."/>
            <person name="Tapia R."/>
            <person name="Land M.L."/>
            <person name="Hauser L."/>
            <person name="Kyrpides N.C."/>
            <person name="Ivanova N.N."/>
            <person name="Pagani I."/>
            <person name="Huntmann M."/>
            <person name="Wei C.L."/>
            <person name="Davenport K.W."/>
            <person name="Daligault H."/>
            <person name="Chain P.S."/>
            <person name="Chen A."/>
            <person name="Mavromatis K."/>
            <person name="Markowitz V."/>
            <person name="Szeto E."/>
            <person name="Mikhailova N."/>
            <person name="Pati A."/>
            <person name="Wagner M."/>
            <person name="Woyke T."/>
            <person name="Ollivier B."/>
            <person name="Klenk H.P."/>
            <person name="Spring S."/>
            <person name="Loy A."/>
        </authorList>
    </citation>
    <scope>NUCLEOTIDE SEQUENCE [LARGE SCALE GENOMIC DNA]</scope>
    <source>
        <strain evidence="11">ATCC 19365 / DSM 765 / NCIMB 8382 / VKM B-1628</strain>
    </source>
</reference>
<dbReference type="InterPro" id="IPR007272">
    <property type="entry name" value="Sulf_transp_TsuA/YedE"/>
</dbReference>
<reference evidence="11" key="1">
    <citation type="submission" date="2011-11" db="EMBL/GenBank/DDBJ databases">
        <title>Complete sequence of Desulfosporosinus orientis DSM 765.</title>
        <authorList>
            <person name="Lucas S."/>
            <person name="Han J."/>
            <person name="Lapidus A."/>
            <person name="Cheng J.-F."/>
            <person name="Goodwin L."/>
            <person name="Pitluck S."/>
            <person name="Peters L."/>
            <person name="Ovchinnikova G."/>
            <person name="Teshima H."/>
            <person name="Detter J.C."/>
            <person name="Han C."/>
            <person name="Tapia R."/>
            <person name="Land M."/>
            <person name="Hauser L."/>
            <person name="Kyrpides N."/>
            <person name="Ivanova N."/>
            <person name="Pagani I."/>
            <person name="Pester M."/>
            <person name="Spring S."/>
            <person name="Ollivier B."/>
            <person name="Rattei T."/>
            <person name="Klenk H.-P."/>
            <person name="Wagner M."/>
            <person name="Loy A."/>
            <person name="Woyke T."/>
        </authorList>
    </citation>
    <scope>NUCLEOTIDE SEQUENCE [LARGE SCALE GENOMIC DNA]</scope>
    <source>
        <strain evidence="11">ATCC 19365 / DSM 765 / NCIMB 8382 / VKM B-1628</strain>
    </source>
</reference>
<proteinExistence type="inferred from homology"/>
<dbReference type="eggNOG" id="COG2391">
    <property type="taxonomic scope" value="Bacteria"/>
</dbReference>